<gene>
    <name evidence="2" type="ORF">FHS38_007087</name>
</gene>
<evidence type="ECO:0000313" key="3">
    <source>
        <dbReference type="Proteomes" id="UP000556436"/>
    </source>
</evidence>
<feature type="compositionally biased region" description="Low complexity" evidence="1">
    <location>
        <begin position="1"/>
        <end position="36"/>
    </location>
</feature>
<accession>A0A7W7LIQ7</accession>
<dbReference type="EMBL" id="JACHJG010000038">
    <property type="protein sequence ID" value="MBB4890993.1"/>
    <property type="molecule type" value="Genomic_DNA"/>
</dbReference>
<keyword evidence="3" id="KW-1185">Reference proteome</keyword>
<feature type="region of interest" description="Disordered" evidence="1">
    <location>
        <begin position="1"/>
        <end position="108"/>
    </location>
</feature>
<dbReference type="Proteomes" id="UP000556436">
    <property type="component" value="Unassembled WGS sequence"/>
</dbReference>
<protein>
    <submittedName>
        <fullName evidence="2">Uncharacterized protein</fullName>
    </submittedName>
</protein>
<sequence>MAAGAEPAPTTPGGAQGTEPAPAPRAAARTSQTRRPVTGAPVAARPGLAGLAYRHGRTGGGNDPGGGERPGQAGGRVQAGRGHGGRLRTEHGGGQRSYGTALYPPRTA</sequence>
<evidence type="ECO:0000256" key="1">
    <source>
        <dbReference type="SAM" id="MobiDB-lite"/>
    </source>
</evidence>
<feature type="compositionally biased region" description="Gly residues" evidence="1">
    <location>
        <begin position="58"/>
        <end position="74"/>
    </location>
</feature>
<feature type="non-terminal residue" evidence="2">
    <location>
        <position position="108"/>
    </location>
</feature>
<evidence type="ECO:0000313" key="2">
    <source>
        <dbReference type="EMBL" id="MBB4890993.1"/>
    </source>
</evidence>
<organism evidence="2 3">
    <name type="scientific">Streptomyces netropsis</name>
    <name type="common">Streptoverticillium netropsis</name>
    <dbReference type="NCBI Taxonomy" id="55404"/>
    <lineage>
        <taxon>Bacteria</taxon>
        <taxon>Bacillati</taxon>
        <taxon>Actinomycetota</taxon>
        <taxon>Actinomycetes</taxon>
        <taxon>Kitasatosporales</taxon>
        <taxon>Streptomycetaceae</taxon>
        <taxon>Streptomyces</taxon>
    </lineage>
</organism>
<reference evidence="2 3" key="1">
    <citation type="submission" date="2020-08" db="EMBL/GenBank/DDBJ databases">
        <title>Genomic Encyclopedia of Type Strains, Phase III (KMG-III): the genomes of soil and plant-associated and newly described type strains.</title>
        <authorList>
            <person name="Whitman W."/>
        </authorList>
    </citation>
    <scope>NUCLEOTIDE SEQUENCE [LARGE SCALE GENOMIC DNA]</scope>
    <source>
        <strain evidence="2 3">CECT 3265</strain>
    </source>
</reference>
<dbReference type="AlphaFoldDB" id="A0A7W7LIQ7"/>
<name>A0A7W7LIQ7_STRNE</name>
<comment type="caution">
    <text evidence="2">The sequence shown here is derived from an EMBL/GenBank/DDBJ whole genome shotgun (WGS) entry which is preliminary data.</text>
</comment>
<proteinExistence type="predicted"/>